<dbReference type="OrthoDB" id="6175744at2"/>
<dbReference type="RefSeq" id="WP_089849472.1">
    <property type="nucleotide sequence ID" value="NZ_FPAQ01000017.1"/>
</dbReference>
<feature type="region of interest" description="Disordered" evidence="1">
    <location>
        <begin position="53"/>
        <end position="84"/>
    </location>
</feature>
<reference evidence="3 4" key="1">
    <citation type="submission" date="2016-10" db="EMBL/GenBank/DDBJ databases">
        <authorList>
            <person name="de Groot N.N."/>
        </authorList>
    </citation>
    <scope>NUCLEOTIDE SEQUENCE [LARGE SCALE GENOMIC DNA]</scope>
    <source>
        <strain evidence="3 4">CGMCC 1.6493</strain>
    </source>
</reference>
<evidence type="ECO:0000256" key="1">
    <source>
        <dbReference type="SAM" id="MobiDB-lite"/>
    </source>
</evidence>
<dbReference type="EMBL" id="FPAQ01000017">
    <property type="protein sequence ID" value="SFT74016.1"/>
    <property type="molecule type" value="Genomic_DNA"/>
</dbReference>
<dbReference type="Proteomes" id="UP000199594">
    <property type="component" value="Unassembled WGS sequence"/>
</dbReference>
<name>A0A1I7AGF6_9GAMM</name>
<evidence type="ECO:0000256" key="2">
    <source>
        <dbReference type="SAM" id="Phobius"/>
    </source>
</evidence>
<gene>
    <name evidence="3" type="ORF">SAMN04487956_11764</name>
</gene>
<accession>A0A1I7AGF6</accession>
<organism evidence="3 4">
    <name type="scientific">Halomonas saccharevitans</name>
    <dbReference type="NCBI Taxonomy" id="416872"/>
    <lineage>
        <taxon>Bacteria</taxon>
        <taxon>Pseudomonadati</taxon>
        <taxon>Pseudomonadota</taxon>
        <taxon>Gammaproteobacteria</taxon>
        <taxon>Oceanospirillales</taxon>
        <taxon>Halomonadaceae</taxon>
        <taxon>Halomonas</taxon>
    </lineage>
</organism>
<protein>
    <submittedName>
        <fullName evidence="3">Uncharacterized protein</fullName>
    </submittedName>
</protein>
<evidence type="ECO:0000313" key="4">
    <source>
        <dbReference type="Proteomes" id="UP000199594"/>
    </source>
</evidence>
<proteinExistence type="predicted"/>
<feature type="compositionally biased region" description="Pro residues" evidence="1">
    <location>
        <begin position="53"/>
        <end position="62"/>
    </location>
</feature>
<feature type="transmembrane region" description="Helical" evidence="2">
    <location>
        <begin position="30"/>
        <end position="52"/>
    </location>
</feature>
<keyword evidence="2" id="KW-1133">Transmembrane helix</keyword>
<sequence length="132" mass="14424">MTIVAAMLLIAVGGYALVQGFRDDWMFQTLWRGIALFCLLLVVLILAGCASAPAPPPEPPPRAVVCAPGPGMTEDEASPDKPAGEYTQRDVARYMAEVHQWGSRGWKKLARVRQWSRDCVDRAAVRDGGRAE</sequence>
<keyword evidence="2" id="KW-0472">Membrane</keyword>
<evidence type="ECO:0000313" key="3">
    <source>
        <dbReference type="EMBL" id="SFT74016.1"/>
    </source>
</evidence>
<keyword evidence="2" id="KW-0812">Transmembrane</keyword>
<dbReference type="AlphaFoldDB" id="A0A1I7AGF6"/>